<feature type="compositionally biased region" description="Gly residues" evidence="1">
    <location>
        <begin position="543"/>
        <end position="553"/>
    </location>
</feature>
<evidence type="ECO:0000256" key="1">
    <source>
        <dbReference type="SAM" id="MobiDB-lite"/>
    </source>
</evidence>
<feature type="compositionally biased region" description="Basic and acidic residues" evidence="1">
    <location>
        <begin position="222"/>
        <end position="231"/>
    </location>
</feature>
<organism evidence="2 3">
    <name type="scientific">Cyclotella cryptica</name>
    <dbReference type="NCBI Taxonomy" id="29204"/>
    <lineage>
        <taxon>Eukaryota</taxon>
        <taxon>Sar</taxon>
        <taxon>Stramenopiles</taxon>
        <taxon>Ochrophyta</taxon>
        <taxon>Bacillariophyta</taxon>
        <taxon>Coscinodiscophyceae</taxon>
        <taxon>Thalassiosirophycidae</taxon>
        <taxon>Stephanodiscales</taxon>
        <taxon>Stephanodiscaceae</taxon>
        <taxon>Cyclotella</taxon>
    </lineage>
</organism>
<feature type="compositionally biased region" description="Basic and acidic residues" evidence="1">
    <location>
        <begin position="119"/>
        <end position="129"/>
    </location>
</feature>
<comment type="caution">
    <text evidence="2">The sequence shown here is derived from an EMBL/GenBank/DDBJ whole genome shotgun (WGS) entry which is preliminary data.</text>
</comment>
<keyword evidence="3" id="KW-1185">Reference proteome</keyword>
<sequence length="553" mass="58838">MADPSQPSSPHTNGSYEIADGGDHLGHFSNADYDWMGVLDGCFGHAGEGDVHHGHYHDDDYGHAAAAESNGGEALCHPTGAGGDAANRGGHELVPSSTLNVNQSGGGDQTSALIASKHAPADHVPDGCKKLPSSRASSMSPKDNDEEEDAKRSDRVERKRNREKQRRLDTNSQFNTLAALVREIETTDFIEEAQCNSLLEFSQEKTKFEEEGCADAAPEGDSGNKRLKSDTPPDSIFPGGSIQSAISAAGTYSASNRVELIARTSLMLSQFRAIRKKRNEELRDARRQNCEMRKEIEDLRRMVAHYKTLGMGQQKPQDKIMMMVPMMVPHDAVNSISAGFPAVHPCGGPFASQWMPSTSFGHAVPSNSSMPYQQTTQATTTTPPFAHIPVNQNALNTAFPFNMQQAGGQSQGVAALTHQMMQAQAFPFQVPGLSHASNNSTGYTSNSPATSQSNPQQLVQLTTPAQSLAPSSTQGMSQAQAAFHHQNAAMTMMFPHVATGVAPAVGLNPNLQHAPDTSATQHTTTVGAQQPPSSDKPSPSAHSGGGGNLAHCA</sequence>
<evidence type="ECO:0000313" key="3">
    <source>
        <dbReference type="Proteomes" id="UP001516023"/>
    </source>
</evidence>
<reference evidence="2 3" key="1">
    <citation type="journal article" date="2020" name="G3 (Bethesda)">
        <title>Improved Reference Genome for Cyclotella cryptica CCMP332, a Model for Cell Wall Morphogenesis, Salinity Adaptation, and Lipid Production in Diatoms (Bacillariophyta).</title>
        <authorList>
            <person name="Roberts W.R."/>
            <person name="Downey K.M."/>
            <person name="Ruck E.C."/>
            <person name="Traller J.C."/>
            <person name="Alverson A.J."/>
        </authorList>
    </citation>
    <scope>NUCLEOTIDE SEQUENCE [LARGE SCALE GENOMIC DNA]</scope>
    <source>
        <strain evidence="2 3">CCMP332</strain>
    </source>
</reference>
<feature type="region of interest" description="Disordered" evidence="1">
    <location>
        <begin position="431"/>
        <end position="455"/>
    </location>
</feature>
<protein>
    <recommendedName>
        <fullName evidence="4">BZIP domain-containing protein</fullName>
    </recommendedName>
</protein>
<feature type="compositionally biased region" description="Low complexity" evidence="1">
    <location>
        <begin position="531"/>
        <end position="540"/>
    </location>
</feature>
<feature type="compositionally biased region" description="Polar residues" evidence="1">
    <location>
        <begin position="435"/>
        <end position="455"/>
    </location>
</feature>
<feature type="compositionally biased region" description="Polar residues" evidence="1">
    <location>
        <begin position="509"/>
        <end position="530"/>
    </location>
</feature>
<dbReference type="AlphaFoldDB" id="A0ABD3PDR9"/>
<feature type="region of interest" description="Disordered" evidence="1">
    <location>
        <begin position="508"/>
        <end position="553"/>
    </location>
</feature>
<accession>A0ABD3PDR9</accession>
<feature type="region of interest" description="Disordered" evidence="1">
    <location>
        <begin position="1"/>
        <end position="20"/>
    </location>
</feature>
<feature type="region of interest" description="Disordered" evidence="1">
    <location>
        <begin position="72"/>
        <end position="169"/>
    </location>
</feature>
<dbReference type="EMBL" id="JABMIG020000207">
    <property type="protein sequence ID" value="KAL3785882.1"/>
    <property type="molecule type" value="Genomic_DNA"/>
</dbReference>
<proteinExistence type="predicted"/>
<gene>
    <name evidence="2" type="ORF">HJC23_008770</name>
</gene>
<feature type="compositionally biased region" description="Polar residues" evidence="1">
    <location>
        <begin position="95"/>
        <end position="113"/>
    </location>
</feature>
<evidence type="ECO:0008006" key="4">
    <source>
        <dbReference type="Google" id="ProtNLM"/>
    </source>
</evidence>
<feature type="region of interest" description="Disordered" evidence="1">
    <location>
        <begin position="209"/>
        <end position="236"/>
    </location>
</feature>
<dbReference type="Proteomes" id="UP001516023">
    <property type="component" value="Unassembled WGS sequence"/>
</dbReference>
<name>A0ABD3PDR9_9STRA</name>
<feature type="compositionally biased region" description="Polar residues" evidence="1">
    <location>
        <begin position="1"/>
        <end position="15"/>
    </location>
</feature>
<evidence type="ECO:0000313" key="2">
    <source>
        <dbReference type="EMBL" id="KAL3785882.1"/>
    </source>
</evidence>